<protein>
    <submittedName>
        <fullName evidence="2">Uncharacterized protein</fullName>
    </submittedName>
</protein>
<dbReference type="GeneID" id="98117860"/>
<reference evidence="2 3" key="1">
    <citation type="submission" date="2020-05" db="EMBL/GenBank/DDBJ databases">
        <title>Ceratocystis lukuohia genome.</title>
        <authorList>
            <person name="Harrington T.C."/>
            <person name="Kim K."/>
            <person name="Mayers C.G."/>
        </authorList>
    </citation>
    <scope>NUCLEOTIDE SEQUENCE [LARGE SCALE GENOMIC DNA]</scope>
    <source>
        <strain evidence="2 3">C4212</strain>
    </source>
</reference>
<organism evidence="2 3">
    <name type="scientific">Ceratocystis lukuohia</name>
    <dbReference type="NCBI Taxonomy" id="2019550"/>
    <lineage>
        <taxon>Eukaryota</taxon>
        <taxon>Fungi</taxon>
        <taxon>Dikarya</taxon>
        <taxon>Ascomycota</taxon>
        <taxon>Pezizomycotina</taxon>
        <taxon>Sordariomycetes</taxon>
        <taxon>Hypocreomycetidae</taxon>
        <taxon>Microascales</taxon>
        <taxon>Ceratocystidaceae</taxon>
        <taxon>Ceratocystis</taxon>
    </lineage>
</organism>
<dbReference type="RefSeq" id="XP_070858927.1">
    <property type="nucleotide sequence ID" value="XM_071002586.1"/>
</dbReference>
<comment type="caution">
    <text evidence="2">The sequence shown here is derived from an EMBL/GenBank/DDBJ whole genome shotgun (WGS) entry which is preliminary data.</text>
</comment>
<evidence type="ECO:0000313" key="3">
    <source>
        <dbReference type="Proteomes" id="UP001610728"/>
    </source>
</evidence>
<gene>
    <name evidence="2" type="ORF">HOO65_040084</name>
</gene>
<evidence type="ECO:0000313" key="2">
    <source>
        <dbReference type="EMBL" id="KAL2887747.1"/>
    </source>
</evidence>
<keyword evidence="3" id="KW-1185">Reference proteome</keyword>
<feature type="region of interest" description="Disordered" evidence="1">
    <location>
        <begin position="1"/>
        <end position="22"/>
    </location>
</feature>
<proteinExistence type="predicted"/>
<evidence type="ECO:0000256" key="1">
    <source>
        <dbReference type="SAM" id="MobiDB-lite"/>
    </source>
</evidence>
<dbReference type="Proteomes" id="UP001610728">
    <property type="component" value="Unassembled WGS sequence"/>
</dbReference>
<dbReference type="EMBL" id="JABSNW010000004">
    <property type="protein sequence ID" value="KAL2887747.1"/>
    <property type="molecule type" value="Genomic_DNA"/>
</dbReference>
<name>A0ABR4MHL0_9PEZI</name>
<accession>A0ABR4MHL0</accession>
<sequence>MTATATTHTAPGRAHKGRKSLFSDPFDEHRSVQVDQSCFLCQRDLVRHSKFRLALESATMPQRKLDLFANSAALQINPLPHVPVFALATSLGLRQQKARSKPNLVFAHANKFPSRLLPLGSVYWDGHDIATFHQVADAILFSRRRSDGELTLFGSRRRVIFKNTIPMELHSDCGRCLPERGVYLAHRQCWQVARSVFPDQLERLLRFAVSTRALFPRPAAYPSQDLISLHGCSTWANLGTPLGRLLVAIETKLPTELQDRLLRMLHGTPLWHMLHTREQAVPLIHKADRYNLDVRPVTVPVRGGLDGELKTLSASFETLFFVDYIKDLHFNTEKSRSVSIPVKDIATRGICFAVSKHGLRGLRIMYVDGSKSPWLGSTKGCLFGTAHGSDLQQLCMLKSAFTVIRVAFGASNLQSEGDRLIYGHKVIHPLWDRELFFDPDHYHAFRPLETGSLSIMIPYYRNWRAFHYLPLQFSDGYASGLTFYNARSGKCGVTVHGPVPRADDSQYTRKQLTETVTLGSKDGIATHFALGDDETFTTFHVRESGSVGSSPVISVTTSRGRKFNFGPHLYCQMLPNDHFFTEHWAGLNCPGDVPATGIFFHAPDIPDNPDTIMPALPKELGVCLATSARLSSPATTSAFNSTHWPSAACRVPPAIDTGLYAESSAHSVYSSTARLQDISALDVRQRGIRIVGLLVTHGDGTRESLGQWLPPDADAHASSTGFRHQRIYERAPGGLSLLALDFHMRDLEAPLSARSNLLIVSHIECRLEQPMVEGEDKDSKRCRGTSAAALPSFSSTAFPPGHPRGTRVVKSFSCSEHFADRLLVWWTTFAADEVAQVAQAAMQAAPVDAVLARVIG</sequence>